<dbReference type="OrthoDB" id="10304871at2759"/>
<dbReference type="EMBL" id="KV440972">
    <property type="protein sequence ID" value="OAD79929.1"/>
    <property type="molecule type" value="Genomic_DNA"/>
</dbReference>
<protein>
    <recommendedName>
        <fullName evidence="1">Alphavirus-like MT domain-containing protein</fullName>
    </recommendedName>
</protein>
<keyword evidence="3" id="KW-1185">Reference proteome</keyword>
<dbReference type="GeneID" id="29001321"/>
<dbReference type="GO" id="GO:0006396">
    <property type="term" value="P:RNA processing"/>
    <property type="evidence" value="ECO:0007669"/>
    <property type="project" value="InterPro"/>
</dbReference>
<feature type="domain" description="Alphavirus-like MT" evidence="1">
    <location>
        <begin position="103"/>
        <end position="315"/>
    </location>
</feature>
<evidence type="ECO:0000313" key="2">
    <source>
        <dbReference type="EMBL" id="OAD79929.1"/>
    </source>
</evidence>
<organism evidence="2 3">
    <name type="scientific">Phycomyces blakesleeanus (strain ATCC 8743b / DSM 1359 / FGSC 10004 / NBRC 33097 / NRRL 1555)</name>
    <dbReference type="NCBI Taxonomy" id="763407"/>
    <lineage>
        <taxon>Eukaryota</taxon>
        <taxon>Fungi</taxon>
        <taxon>Fungi incertae sedis</taxon>
        <taxon>Mucoromycota</taxon>
        <taxon>Mucoromycotina</taxon>
        <taxon>Mucoromycetes</taxon>
        <taxon>Mucorales</taxon>
        <taxon>Phycomycetaceae</taxon>
        <taxon>Phycomyces</taxon>
    </lineage>
</organism>
<reference evidence="3" key="1">
    <citation type="submission" date="2015-06" db="EMBL/GenBank/DDBJ databases">
        <title>Expansion of signal transduction pathways in fungi by whole-genome duplication.</title>
        <authorList>
            <consortium name="DOE Joint Genome Institute"/>
            <person name="Corrochano L.M."/>
            <person name="Kuo A."/>
            <person name="Marcet-Houben M."/>
            <person name="Polaino S."/>
            <person name="Salamov A."/>
            <person name="Villalobos J.M."/>
            <person name="Alvarez M.I."/>
            <person name="Avalos J."/>
            <person name="Benito E.P."/>
            <person name="Benoit I."/>
            <person name="Burger G."/>
            <person name="Camino L.P."/>
            <person name="Canovas D."/>
            <person name="Cerda-Olmedo E."/>
            <person name="Cheng J.-F."/>
            <person name="Dominguez A."/>
            <person name="Elias M."/>
            <person name="Eslava A.P."/>
            <person name="Glaser F."/>
            <person name="Grimwood J."/>
            <person name="Gutierrez G."/>
            <person name="Heitman J."/>
            <person name="Henrissat B."/>
            <person name="Iturriaga E.A."/>
            <person name="Lang B.F."/>
            <person name="Lavin J.L."/>
            <person name="Lee S."/>
            <person name="Li W."/>
            <person name="Lindquist E."/>
            <person name="Lopez-Garcia S."/>
            <person name="Luque E.M."/>
            <person name="Marcos A.T."/>
            <person name="Martin J."/>
            <person name="McCluskey K."/>
            <person name="Medina H.R."/>
            <person name="Miralles-Duran A."/>
            <person name="Miyazaki A."/>
            <person name="Munoz-Torres E."/>
            <person name="Oguiza J.A."/>
            <person name="Ohm R."/>
            <person name="Olmedo M."/>
            <person name="Orejas M."/>
            <person name="Ortiz-Castellanos L."/>
            <person name="Pisabarro A.G."/>
            <person name="Rodriguez-Romero J."/>
            <person name="Ruiz-Herrera J."/>
            <person name="Ruiz-Vazquez R."/>
            <person name="Sanz C."/>
            <person name="Schackwitz W."/>
            <person name="Schmutz J."/>
            <person name="Shahriari M."/>
            <person name="Shelest E."/>
            <person name="Silva-Franco F."/>
            <person name="Soanes D."/>
            <person name="Syed K."/>
            <person name="Tagua V.G."/>
            <person name="Talbot N.J."/>
            <person name="Thon M."/>
            <person name="De vries R.P."/>
            <person name="Wiebenga A."/>
            <person name="Yadav J.S."/>
            <person name="Braun E.L."/>
            <person name="Baker S."/>
            <person name="Garre V."/>
            <person name="Horwitz B."/>
            <person name="Torres-Martinez S."/>
            <person name="Idnurm A."/>
            <person name="Herrera-Estrella A."/>
            <person name="Gabaldon T."/>
            <person name="Grigoriev I.V."/>
        </authorList>
    </citation>
    <scope>NUCLEOTIDE SEQUENCE [LARGE SCALE GENOMIC DNA]</scope>
    <source>
        <strain evidence="3">NRRL 1555(-)</strain>
    </source>
</reference>
<gene>
    <name evidence="2" type="ORF">PHYBLDRAFT_58970</name>
</gene>
<evidence type="ECO:0000259" key="1">
    <source>
        <dbReference type="PROSITE" id="PS51743"/>
    </source>
</evidence>
<accession>A0A167QMH2</accession>
<dbReference type="GO" id="GO:0016556">
    <property type="term" value="P:mRNA modification"/>
    <property type="evidence" value="ECO:0007669"/>
    <property type="project" value="InterPro"/>
</dbReference>
<dbReference type="InParanoid" id="A0A167QMH2"/>
<dbReference type="Proteomes" id="UP000077315">
    <property type="component" value="Unassembled WGS sequence"/>
</dbReference>
<dbReference type="PROSITE" id="PS51743">
    <property type="entry name" value="ALPHAVIRUS_MT"/>
    <property type="match status" value="1"/>
</dbReference>
<name>A0A167QMH2_PHYB8</name>
<dbReference type="RefSeq" id="XP_018297969.1">
    <property type="nucleotide sequence ID" value="XM_018440415.1"/>
</dbReference>
<dbReference type="GO" id="GO:0008174">
    <property type="term" value="F:mRNA methyltransferase activity"/>
    <property type="evidence" value="ECO:0007669"/>
    <property type="project" value="InterPro"/>
</dbReference>
<dbReference type="InterPro" id="IPR002588">
    <property type="entry name" value="Alphavirus-like_MT_dom"/>
</dbReference>
<dbReference type="AlphaFoldDB" id="A0A167QMH2"/>
<sequence>MTKTEYIRLDFPTFEFLLDKKMDKDTVKGLSDVAISQALSDTSSSLYRELSLRIMTTAVTGNRASRRETNGLDRTCPILTITTFVDENTARIAKELFPDYTLQFNGQELVSNPRPYVLFQLATEHALSLFGAHNHDIIHLGGNPMTYAKKQTSRSNVHCCVDESDIYVRSEMIHMREELCEFEEDDSTVNNKRTHKAHNNMVNLIKNKECTLYCDQPMLCSYDAYNMLVDHTKYDLSLEQIGLCMIRHNVGLTYGFFPYSPEMIYADIGYLFALDAKFTIDREEDTITIEYNRADQFTRTYRYSNYVELYAKSLIHVGEERFKVELNEPHRGNIVYYKLVRLPRNSGPEKIPIHRTSFLGENERCVLRMHLPKRSESESTRKPHFELVEHVVHKSIYSTVYNYALRMAPGKLSFNDIDNHLYKIAGAQGFNMKSVFVPKHSSVKTMHDIAKAIYFRAYCERFMTTTTVKIAFDRLDTNMESYRFDISTAVANFVKCSYWRTLKSFLASHLDDTPCLKESDAGFSKKMSGYLHIFVSTCLAKNDLTVEEGDYPEYIEYSDYLREQHFGWMDTIRLRLGTNIRQLPFFSEERDSTYIVCNFHPKYPGGMWSQRYENVECFQQILVQSISSETHATAQDQRRIHYKEPENLWSKLFNLDEQHLGIKDEWSERDENDSETNGKNSVQFFLEEFAPMFEVVAFFGKNLTKCRKLNN</sequence>
<evidence type="ECO:0000313" key="3">
    <source>
        <dbReference type="Proteomes" id="UP000077315"/>
    </source>
</evidence>
<dbReference type="GO" id="GO:0003723">
    <property type="term" value="F:RNA binding"/>
    <property type="evidence" value="ECO:0007669"/>
    <property type="project" value="InterPro"/>
</dbReference>
<dbReference type="VEuPathDB" id="FungiDB:PHYBLDRAFT_58970"/>
<proteinExistence type="predicted"/>